<keyword evidence="2" id="KW-0732">Signal</keyword>
<dbReference type="RefSeq" id="WP_145171088.1">
    <property type="nucleotide sequence ID" value="NZ_CP036525.1"/>
</dbReference>
<dbReference type="KEGG" id="rlc:K227x_35430"/>
<protein>
    <recommendedName>
        <fullName evidence="5">Secreted protein</fullName>
    </recommendedName>
</protein>
<evidence type="ECO:0008006" key="5">
    <source>
        <dbReference type="Google" id="ProtNLM"/>
    </source>
</evidence>
<dbReference type="AlphaFoldDB" id="A0A517NDD3"/>
<feature type="chain" id="PRO_5021846540" description="Secreted protein" evidence="2">
    <location>
        <begin position="24"/>
        <end position="222"/>
    </location>
</feature>
<feature type="signal peptide" evidence="2">
    <location>
        <begin position="1"/>
        <end position="23"/>
    </location>
</feature>
<reference evidence="3 4" key="1">
    <citation type="submission" date="2019-02" db="EMBL/GenBank/DDBJ databases">
        <title>Deep-cultivation of Planctomycetes and their phenomic and genomic characterization uncovers novel biology.</title>
        <authorList>
            <person name="Wiegand S."/>
            <person name="Jogler M."/>
            <person name="Boedeker C."/>
            <person name="Pinto D."/>
            <person name="Vollmers J."/>
            <person name="Rivas-Marin E."/>
            <person name="Kohn T."/>
            <person name="Peeters S.H."/>
            <person name="Heuer A."/>
            <person name="Rast P."/>
            <person name="Oberbeckmann S."/>
            <person name="Bunk B."/>
            <person name="Jeske O."/>
            <person name="Meyerdierks A."/>
            <person name="Storesund J.E."/>
            <person name="Kallscheuer N."/>
            <person name="Luecker S."/>
            <person name="Lage O.M."/>
            <person name="Pohl T."/>
            <person name="Merkel B.J."/>
            <person name="Hornburger P."/>
            <person name="Mueller R.-W."/>
            <person name="Bruemmer F."/>
            <person name="Labrenz M."/>
            <person name="Spormann A.M."/>
            <person name="Op den Camp H."/>
            <person name="Overmann J."/>
            <person name="Amann R."/>
            <person name="Jetten M.S.M."/>
            <person name="Mascher T."/>
            <person name="Medema M.H."/>
            <person name="Devos D.P."/>
            <person name="Kaster A.-K."/>
            <person name="Ovreas L."/>
            <person name="Rohde M."/>
            <person name="Galperin M.Y."/>
            <person name="Jogler C."/>
        </authorList>
    </citation>
    <scope>NUCLEOTIDE SEQUENCE [LARGE SCALE GENOMIC DNA]</scope>
    <source>
        <strain evidence="3 4">K22_7</strain>
    </source>
</reference>
<evidence type="ECO:0000256" key="2">
    <source>
        <dbReference type="SAM" id="SignalP"/>
    </source>
</evidence>
<accession>A0A517NDD3</accession>
<gene>
    <name evidence="3" type="ORF">K227x_35430</name>
</gene>
<evidence type="ECO:0000313" key="4">
    <source>
        <dbReference type="Proteomes" id="UP000318538"/>
    </source>
</evidence>
<name>A0A517NDD3_9BACT</name>
<sequence precursor="true">MLKRISRLLCFVALASVGSIASAEESIAFCLPEWKEMHFDDSAKAQQHLAAVQKLGCEAKIDNHGGHTDVVYRSPKWKSMEVADDKLAHQWESWLKKAGFETLHGHAADHGGDDHAGHEGHDHAAHDHDHAGHSHAAGQVEEVNYRITDWKTIHIENQEQLAELTAMLKGLGCELKSSQHSGHADLSFRCPQWKHIEVGSHQVATTWEQWLTKTGFEAKHVH</sequence>
<keyword evidence="4" id="KW-1185">Reference proteome</keyword>
<organism evidence="3 4">
    <name type="scientific">Rubripirellula lacrimiformis</name>
    <dbReference type="NCBI Taxonomy" id="1930273"/>
    <lineage>
        <taxon>Bacteria</taxon>
        <taxon>Pseudomonadati</taxon>
        <taxon>Planctomycetota</taxon>
        <taxon>Planctomycetia</taxon>
        <taxon>Pirellulales</taxon>
        <taxon>Pirellulaceae</taxon>
        <taxon>Rubripirellula</taxon>
    </lineage>
</organism>
<dbReference type="Proteomes" id="UP000318538">
    <property type="component" value="Chromosome"/>
</dbReference>
<evidence type="ECO:0000313" key="3">
    <source>
        <dbReference type="EMBL" id="QDT05144.1"/>
    </source>
</evidence>
<evidence type="ECO:0000256" key="1">
    <source>
        <dbReference type="SAM" id="MobiDB-lite"/>
    </source>
</evidence>
<proteinExistence type="predicted"/>
<feature type="region of interest" description="Disordered" evidence="1">
    <location>
        <begin position="105"/>
        <end position="137"/>
    </location>
</feature>
<dbReference type="OrthoDB" id="290569at2"/>
<dbReference type="EMBL" id="CP036525">
    <property type="protein sequence ID" value="QDT05144.1"/>
    <property type="molecule type" value="Genomic_DNA"/>
</dbReference>
<feature type="compositionally biased region" description="Basic and acidic residues" evidence="1">
    <location>
        <begin position="105"/>
        <end position="132"/>
    </location>
</feature>